<protein>
    <submittedName>
        <fullName evidence="7">D-glycerate dehydrogenase</fullName>
    </submittedName>
</protein>
<reference evidence="7" key="1">
    <citation type="submission" date="2023-01" db="EMBL/GenBank/DDBJ databases">
        <title>The diversity of Class Acidimicrobiia in South China Sea sediment environments and the proposal of Iamia marina sp. nov., a novel species of the genus Iamia.</title>
        <authorList>
            <person name="He Y."/>
            <person name="Tian X."/>
        </authorList>
    </citation>
    <scope>NUCLEOTIDE SEQUENCE</scope>
    <source>
        <strain evidence="7">DSM 19957</strain>
    </source>
</reference>
<sequence length="317" mass="32450">MRVVLTAPLPAGSADPLVAAGHEVVVHDVPGDVAGAAADADALVTLLTDRVDATALAAGAGRLRVVANVAAGHDNIDRAAARDLGIAVCATPGVLDESTAEVAFALALMARRRTTDAEATLRAGRWSGWALDGFLGHDLHGATMGIVGWGRIGRALGRRADAFGMEVLHTARRPTGDPGFVADLDDLLARSDVVSLHVPATPATHHLITAERLRRMAPTAVLVNTARGSVVDEGALADALHDGVIFGAGLDVYEHEPQVHPRLLTAPGAVLLPHIGSATVATRTAMARTATAAVADVLAGRTPAALVPPPPTQEPPP</sequence>
<dbReference type="GO" id="GO:0005829">
    <property type="term" value="C:cytosol"/>
    <property type="evidence" value="ECO:0007669"/>
    <property type="project" value="TreeGrafter"/>
</dbReference>
<dbReference type="Pfam" id="PF02826">
    <property type="entry name" value="2-Hacid_dh_C"/>
    <property type="match status" value="1"/>
</dbReference>
<dbReference type="AlphaFoldDB" id="A0AAF0BWR3"/>
<dbReference type="EMBL" id="CP116942">
    <property type="protein sequence ID" value="WCO68080.1"/>
    <property type="molecule type" value="Genomic_DNA"/>
</dbReference>
<dbReference type="GO" id="GO:0051287">
    <property type="term" value="F:NAD binding"/>
    <property type="evidence" value="ECO:0007669"/>
    <property type="project" value="InterPro"/>
</dbReference>
<evidence type="ECO:0000313" key="8">
    <source>
        <dbReference type="Proteomes" id="UP001216390"/>
    </source>
</evidence>
<dbReference type="FunFam" id="3.40.50.720:FF:000203">
    <property type="entry name" value="D-3-phosphoglycerate dehydrogenase (SerA)"/>
    <property type="match status" value="1"/>
</dbReference>
<dbReference type="SUPFAM" id="SSF51735">
    <property type="entry name" value="NAD(P)-binding Rossmann-fold domains"/>
    <property type="match status" value="1"/>
</dbReference>
<keyword evidence="8" id="KW-1185">Reference proteome</keyword>
<dbReference type="SUPFAM" id="SSF52283">
    <property type="entry name" value="Formate/glycerate dehydrogenase catalytic domain-like"/>
    <property type="match status" value="1"/>
</dbReference>
<feature type="domain" description="D-isomer specific 2-hydroxyacid dehydrogenase NAD-binding" evidence="6">
    <location>
        <begin position="104"/>
        <end position="276"/>
    </location>
</feature>
<dbReference type="InterPro" id="IPR006140">
    <property type="entry name" value="D-isomer_DH_NAD-bd"/>
</dbReference>
<dbReference type="Pfam" id="PF00389">
    <property type="entry name" value="2-Hacid_dh"/>
    <property type="match status" value="1"/>
</dbReference>
<dbReference type="PROSITE" id="PS00671">
    <property type="entry name" value="D_2_HYDROXYACID_DH_3"/>
    <property type="match status" value="1"/>
</dbReference>
<keyword evidence="2 4" id="KW-0560">Oxidoreductase</keyword>
<gene>
    <name evidence="7" type="ORF">PO878_05000</name>
</gene>
<dbReference type="InterPro" id="IPR029753">
    <property type="entry name" value="D-isomer_DH_CS"/>
</dbReference>
<organism evidence="7 8">
    <name type="scientific">Iamia majanohamensis</name>
    <dbReference type="NCBI Taxonomy" id="467976"/>
    <lineage>
        <taxon>Bacteria</taxon>
        <taxon>Bacillati</taxon>
        <taxon>Actinomycetota</taxon>
        <taxon>Acidimicrobiia</taxon>
        <taxon>Acidimicrobiales</taxon>
        <taxon>Iamiaceae</taxon>
        <taxon>Iamia</taxon>
    </lineage>
</organism>
<dbReference type="Gene3D" id="3.40.50.720">
    <property type="entry name" value="NAD(P)-binding Rossmann-like Domain"/>
    <property type="match status" value="2"/>
</dbReference>
<dbReference type="GO" id="GO:0030267">
    <property type="term" value="F:glyoxylate reductase (NADPH) activity"/>
    <property type="evidence" value="ECO:0007669"/>
    <property type="project" value="TreeGrafter"/>
</dbReference>
<dbReference type="GO" id="GO:0016618">
    <property type="term" value="F:hydroxypyruvate reductase [NAD(P)H] activity"/>
    <property type="evidence" value="ECO:0007669"/>
    <property type="project" value="TreeGrafter"/>
</dbReference>
<dbReference type="InterPro" id="IPR050223">
    <property type="entry name" value="D-isomer_2-hydroxyacid_DH"/>
</dbReference>
<dbReference type="CDD" id="cd05301">
    <property type="entry name" value="GDH"/>
    <property type="match status" value="1"/>
</dbReference>
<dbReference type="RefSeq" id="WP_272737597.1">
    <property type="nucleotide sequence ID" value="NZ_CP116942.1"/>
</dbReference>
<evidence type="ECO:0000256" key="4">
    <source>
        <dbReference type="RuleBase" id="RU003719"/>
    </source>
</evidence>
<dbReference type="Proteomes" id="UP001216390">
    <property type="component" value="Chromosome"/>
</dbReference>
<evidence type="ECO:0000256" key="3">
    <source>
        <dbReference type="ARBA" id="ARBA00023027"/>
    </source>
</evidence>
<name>A0AAF0BWR3_9ACTN</name>
<accession>A0AAF0BWR3</accession>
<dbReference type="InterPro" id="IPR006139">
    <property type="entry name" value="D-isomer_2_OHA_DH_cat_dom"/>
</dbReference>
<evidence type="ECO:0000259" key="5">
    <source>
        <dbReference type="Pfam" id="PF00389"/>
    </source>
</evidence>
<evidence type="ECO:0000313" key="7">
    <source>
        <dbReference type="EMBL" id="WCO68080.1"/>
    </source>
</evidence>
<proteinExistence type="inferred from homology"/>
<evidence type="ECO:0000256" key="1">
    <source>
        <dbReference type="ARBA" id="ARBA00005854"/>
    </source>
</evidence>
<dbReference type="KEGG" id="ima:PO878_05000"/>
<dbReference type="PANTHER" id="PTHR10996:SF283">
    <property type="entry name" value="GLYOXYLATE_HYDROXYPYRUVATE REDUCTASE B"/>
    <property type="match status" value="1"/>
</dbReference>
<dbReference type="PANTHER" id="PTHR10996">
    <property type="entry name" value="2-HYDROXYACID DEHYDROGENASE-RELATED"/>
    <property type="match status" value="1"/>
</dbReference>
<evidence type="ECO:0000259" key="6">
    <source>
        <dbReference type="Pfam" id="PF02826"/>
    </source>
</evidence>
<keyword evidence="3" id="KW-0520">NAD</keyword>
<evidence type="ECO:0000256" key="2">
    <source>
        <dbReference type="ARBA" id="ARBA00023002"/>
    </source>
</evidence>
<feature type="domain" description="D-isomer specific 2-hydroxyacid dehydrogenase catalytic" evidence="5">
    <location>
        <begin position="4"/>
        <end position="307"/>
    </location>
</feature>
<dbReference type="InterPro" id="IPR036291">
    <property type="entry name" value="NAD(P)-bd_dom_sf"/>
</dbReference>
<comment type="similarity">
    <text evidence="1 4">Belongs to the D-isomer specific 2-hydroxyacid dehydrogenase family.</text>
</comment>